<dbReference type="Proteomes" id="UP000288805">
    <property type="component" value="Unassembled WGS sequence"/>
</dbReference>
<organism evidence="1 2">
    <name type="scientific">Vitis vinifera</name>
    <name type="common">Grape</name>
    <dbReference type="NCBI Taxonomy" id="29760"/>
    <lineage>
        <taxon>Eukaryota</taxon>
        <taxon>Viridiplantae</taxon>
        <taxon>Streptophyta</taxon>
        <taxon>Embryophyta</taxon>
        <taxon>Tracheophyta</taxon>
        <taxon>Spermatophyta</taxon>
        <taxon>Magnoliopsida</taxon>
        <taxon>eudicotyledons</taxon>
        <taxon>Gunneridae</taxon>
        <taxon>Pentapetalae</taxon>
        <taxon>rosids</taxon>
        <taxon>Vitales</taxon>
        <taxon>Vitaceae</taxon>
        <taxon>Viteae</taxon>
        <taxon>Vitis</taxon>
    </lineage>
</organism>
<protein>
    <submittedName>
        <fullName evidence="1">Uncharacterized protein</fullName>
    </submittedName>
</protein>
<gene>
    <name evidence="1" type="ORF">CK203_057829</name>
</gene>
<dbReference type="EMBL" id="QGNW01000448">
    <property type="protein sequence ID" value="RVW71038.1"/>
    <property type="molecule type" value="Genomic_DNA"/>
</dbReference>
<evidence type="ECO:0000313" key="2">
    <source>
        <dbReference type="Proteomes" id="UP000288805"/>
    </source>
</evidence>
<comment type="caution">
    <text evidence="1">The sequence shown here is derived from an EMBL/GenBank/DDBJ whole genome shotgun (WGS) entry which is preliminary data.</text>
</comment>
<sequence>MAAAVGYKVTVVEWNGGALPLSGCIVQMSSDGVSGHPVRVYSLHGFQRTLLNLRLLCFLEVAKKTCITRSIIEIEFIALENASSKVEWLRNILTDIPLWTRPALFVSMRCDSQVAIAKSKSKILNGKNKHICLRHNIVRQLLETKVISLEL</sequence>
<evidence type="ECO:0000313" key="1">
    <source>
        <dbReference type="EMBL" id="RVW71038.1"/>
    </source>
</evidence>
<reference evidence="1 2" key="1">
    <citation type="journal article" date="2018" name="PLoS Genet.">
        <title>Population sequencing reveals clonal diversity and ancestral inbreeding in the grapevine cultivar Chardonnay.</title>
        <authorList>
            <person name="Roach M.J."/>
            <person name="Johnson D.L."/>
            <person name="Bohlmann J."/>
            <person name="van Vuuren H.J."/>
            <person name="Jones S.J."/>
            <person name="Pretorius I.S."/>
            <person name="Schmidt S.A."/>
            <person name="Borneman A.R."/>
        </authorList>
    </citation>
    <scope>NUCLEOTIDE SEQUENCE [LARGE SCALE GENOMIC DNA]</scope>
    <source>
        <strain evidence="2">cv. Chardonnay</strain>
        <tissue evidence="1">Leaf</tissue>
    </source>
</reference>
<proteinExistence type="predicted"/>
<dbReference type="AlphaFoldDB" id="A0A438GFS7"/>
<accession>A0A438GFS7</accession>
<dbReference type="CDD" id="cd09272">
    <property type="entry name" value="RNase_HI_RT_Ty1"/>
    <property type="match status" value="1"/>
</dbReference>
<name>A0A438GFS7_VITVI</name>